<dbReference type="InParanoid" id="A0A1Y2LP28"/>
<feature type="region of interest" description="Disordered" evidence="1">
    <location>
        <begin position="128"/>
        <end position="148"/>
    </location>
</feature>
<evidence type="ECO:0000313" key="3">
    <source>
        <dbReference type="Proteomes" id="UP000193240"/>
    </source>
</evidence>
<proteinExistence type="predicted"/>
<sequence>MAILIPIPQITTNTTPPIRLHHATAPRTQRLVERTHVDRILHPRELIADDRGAARLMVHVCCAAILPIAPAALDLAEEVADGVEQQRDGDEGDGDDEADAEHEFEHVRHGQAGLVAAGLVREFLDVDGEEGGDEAEGEEDNGDDGEYHDCLALAGGPGGLVAGKAGLECVGVFLLEIEEVGDGFVDALCLLVHAFQIFDVGIDSLQLVSEMSLEILLWLVLFFVDVRDRCLEIWNDGALILKHFHNHVELVADVLSLGQQVCLSTDIQKLVYEKRCVGQRGAIIVTEVIFFDGRVDERVCMGMVRCVAAVLMLTVSVLSLKVSREAARSSVVLQPSRGLSGGCVELLEKHRFHLGSIADTALEHVQELIVLITHTVPIKDTAATLGDDCCQIIHTTNRLLSLAVHPFDDAIEYVQWIIARLLPSLRKCCHYQVLTQDPHPQLVYHENLGINESIAS</sequence>
<dbReference type="EMBL" id="KZ107854">
    <property type="protein sequence ID" value="OSS45480.1"/>
    <property type="molecule type" value="Genomic_DNA"/>
</dbReference>
<gene>
    <name evidence="2" type="ORF">B5807_10131</name>
</gene>
<feature type="region of interest" description="Disordered" evidence="1">
    <location>
        <begin position="80"/>
        <end position="99"/>
    </location>
</feature>
<dbReference type="AlphaFoldDB" id="A0A1Y2LP28"/>
<feature type="compositionally biased region" description="Acidic residues" evidence="1">
    <location>
        <begin position="128"/>
        <end position="146"/>
    </location>
</feature>
<reference evidence="2 3" key="1">
    <citation type="journal article" date="2017" name="Genome Announc.">
        <title>Genome sequence of the saprophytic ascomycete Epicoccum nigrum ICMP 19927 strain isolated from New Zealand.</title>
        <authorList>
            <person name="Fokin M."/>
            <person name="Fleetwood D."/>
            <person name="Weir B.S."/>
            <person name="Villas-Boas S.G."/>
        </authorList>
    </citation>
    <scope>NUCLEOTIDE SEQUENCE [LARGE SCALE GENOMIC DNA]</scope>
    <source>
        <strain evidence="2 3">ICMP 19927</strain>
    </source>
</reference>
<dbReference type="Proteomes" id="UP000193240">
    <property type="component" value="Unassembled WGS sequence"/>
</dbReference>
<accession>A0A1Y2LP28</accession>
<evidence type="ECO:0000256" key="1">
    <source>
        <dbReference type="SAM" id="MobiDB-lite"/>
    </source>
</evidence>
<keyword evidence="3" id="KW-1185">Reference proteome</keyword>
<protein>
    <submittedName>
        <fullName evidence="2">Uncharacterized protein</fullName>
    </submittedName>
</protein>
<name>A0A1Y2LP28_EPING</name>
<evidence type="ECO:0000313" key="2">
    <source>
        <dbReference type="EMBL" id="OSS45480.1"/>
    </source>
</evidence>
<feature type="compositionally biased region" description="Acidic residues" evidence="1">
    <location>
        <begin position="90"/>
        <end position="99"/>
    </location>
</feature>
<organism evidence="2 3">
    <name type="scientific">Epicoccum nigrum</name>
    <name type="common">Soil fungus</name>
    <name type="synonym">Epicoccum purpurascens</name>
    <dbReference type="NCBI Taxonomy" id="105696"/>
    <lineage>
        <taxon>Eukaryota</taxon>
        <taxon>Fungi</taxon>
        <taxon>Dikarya</taxon>
        <taxon>Ascomycota</taxon>
        <taxon>Pezizomycotina</taxon>
        <taxon>Dothideomycetes</taxon>
        <taxon>Pleosporomycetidae</taxon>
        <taxon>Pleosporales</taxon>
        <taxon>Pleosporineae</taxon>
        <taxon>Didymellaceae</taxon>
        <taxon>Epicoccum</taxon>
    </lineage>
</organism>